<accession>A0AB39BJD8</accession>
<organism evidence="5">
    <name type="scientific">Herbiconiux sp. A18JL235</name>
    <dbReference type="NCBI Taxonomy" id="3152363"/>
    <lineage>
        <taxon>Bacteria</taxon>
        <taxon>Bacillati</taxon>
        <taxon>Actinomycetota</taxon>
        <taxon>Actinomycetes</taxon>
        <taxon>Micrococcales</taxon>
        <taxon>Microbacteriaceae</taxon>
        <taxon>Herbiconiux</taxon>
    </lineage>
</organism>
<dbReference type="CDD" id="cd04301">
    <property type="entry name" value="NAT_SF"/>
    <property type="match status" value="1"/>
</dbReference>
<dbReference type="InterPro" id="IPR016181">
    <property type="entry name" value="Acyl_CoA_acyltransferase"/>
</dbReference>
<sequence length="463" mass="49294">MQSSLHGLRIERVGTDDAALVRLVTEQEREVMARYGAEEPGPPLAAGTPALLASIDGEPVGCVGVARLDESTGEIRRLFVAPAARRGGVARQLMAAAEALAHELGYSTLRLETGTGQPESLALYRSSGWAEIEGYGYYRDFPEVVSMEKALEARASAPLFTYDHALRAAPAWWRGALAIVMLVAGYFLASVVFSAAAVVVDLTTGASTVDDLADGIPRLTPVLMLANNLALASLWPIAVLTQWAVFGVRPRWMSSVAGVWRWRWMLRLALVIVPVWVVYVGVSLLLGPLDPIELTGSVVAMLLVVVLTTPFQAAGEEFAARGLVQRAVGSWFRHPGVAFAAGTLVSGALFASAHAAADPWLVAYYFVFGASASFAARLTGGLEAPVLVHATNNVLLLVPVALMGQTDQVFERGEGAGSVFMLLPMALCLSAALFIGWWARRAGVTTRAPLPPTRGRRLPTAVP</sequence>
<reference evidence="5" key="1">
    <citation type="submission" date="2024-05" db="EMBL/GenBank/DDBJ databases">
        <title>Herbiconiux sp. A18JL235.</title>
        <authorList>
            <person name="Zhang G."/>
        </authorList>
    </citation>
    <scope>NUCLEOTIDE SEQUENCE</scope>
    <source>
        <strain evidence="5">A18JL235</strain>
    </source>
</reference>
<feature type="transmembrane region" description="Helical" evidence="3">
    <location>
        <begin position="416"/>
        <end position="439"/>
    </location>
</feature>
<keyword evidence="2 5" id="KW-0012">Acyltransferase</keyword>
<dbReference type="EC" id="2.3.1.-" evidence="5"/>
<gene>
    <name evidence="5" type="ORF">ABFY20_05940</name>
</gene>
<name>A0AB39BJD8_9MICO</name>
<dbReference type="InterPro" id="IPR003675">
    <property type="entry name" value="Rce1/LyrA-like_dom"/>
</dbReference>
<dbReference type="InterPro" id="IPR050832">
    <property type="entry name" value="Bact_Acetyltransf"/>
</dbReference>
<dbReference type="PANTHER" id="PTHR43877">
    <property type="entry name" value="AMINOALKYLPHOSPHONATE N-ACETYLTRANSFERASE-RELATED-RELATED"/>
    <property type="match status" value="1"/>
</dbReference>
<evidence type="ECO:0000256" key="2">
    <source>
        <dbReference type="ARBA" id="ARBA00023315"/>
    </source>
</evidence>
<feature type="transmembrane region" description="Helical" evidence="3">
    <location>
        <begin position="336"/>
        <end position="356"/>
    </location>
</feature>
<keyword evidence="3" id="KW-0812">Transmembrane</keyword>
<keyword evidence="3" id="KW-0472">Membrane</keyword>
<dbReference type="GO" id="GO:0016747">
    <property type="term" value="F:acyltransferase activity, transferring groups other than amino-acyl groups"/>
    <property type="evidence" value="ECO:0007669"/>
    <property type="project" value="InterPro"/>
</dbReference>
<feature type="domain" description="N-acetyltransferase" evidence="4">
    <location>
        <begin position="8"/>
        <end position="152"/>
    </location>
</feature>
<dbReference type="AlphaFoldDB" id="A0AB39BJD8"/>
<evidence type="ECO:0000256" key="3">
    <source>
        <dbReference type="SAM" id="Phobius"/>
    </source>
</evidence>
<dbReference type="GO" id="GO:0004175">
    <property type="term" value="F:endopeptidase activity"/>
    <property type="evidence" value="ECO:0007669"/>
    <property type="project" value="UniProtKB-ARBA"/>
</dbReference>
<proteinExistence type="predicted"/>
<dbReference type="Pfam" id="PF00583">
    <property type="entry name" value="Acetyltransf_1"/>
    <property type="match status" value="1"/>
</dbReference>
<evidence type="ECO:0000313" key="5">
    <source>
        <dbReference type="EMBL" id="XDI06640.1"/>
    </source>
</evidence>
<dbReference type="InterPro" id="IPR000182">
    <property type="entry name" value="GNAT_dom"/>
</dbReference>
<keyword evidence="3" id="KW-1133">Transmembrane helix</keyword>
<dbReference type="PANTHER" id="PTHR43877:SF2">
    <property type="entry name" value="AMINOALKYLPHOSPHONATE N-ACETYLTRANSFERASE-RELATED"/>
    <property type="match status" value="1"/>
</dbReference>
<evidence type="ECO:0000259" key="4">
    <source>
        <dbReference type="PROSITE" id="PS51186"/>
    </source>
</evidence>
<dbReference type="Pfam" id="PF02517">
    <property type="entry name" value="Rce1-like"/>
    <property type="match status" value="1"/>
</dbReference>
<feature type="transmembrane region" description="Helical" evidence="3">
    <location>
        <begin position="268"/>
        <end position="288"/>
    </location>
</feature>
<evidence type="ECO:0000256" key="1">
    <source>
        <dbReference type="ARBA" id="ARBA00022679"/>
    </source>
</evidence>
<dbReference type="Gene3D" id="3.40.630.30">
    <property type="match status" value="1"/>
</dbReference>
<feature type="transmembrane region" description="Helical" evidence="3">
    <location>
        <begin position="294"/>
        <end position="315"/>
    </location>
</feature>
<dbReference type="EMBL" id="CP162511">
    <property type="protein sequence ID" value="XDI06640.1"/>
    <property type="molecule type" value="Genomic_DNA"/>
</dbReference>
<feature type="transmembrane region" description="Helical" evidence="3">
    <location>
        <begin position="176"/>
        <end position="200"/>
    </location>
</feature>
<dbReference type="SUPFAM" id="SSF55729">
    <property type="entry name" value="Acyl-CoA N-acyltransferases (Nat)"/>
    <property type="match status" value="1"/>
</dbReference>
<feature type="transmembrane region" description="Helical" evidence="3">
    <location>
        <begin position="362"/>
        <end position="379"/>
    </location>
</feature>
<dbReference type="PROSITE" id="PS51186">
    <property type="entry name" value="GNAT"/>
    <property type="match status" value="1"/>
</dbReference>
<dbReference type="RefSeq" id="WP_368499019.1">
    <property type="nucleotide sequence ID" value="NZ_CP162511.1"/>
</dbReference>
<protein>
    <submittedName>
        <fullName evidence="5">GNAT family N-acetyltransferase</fullName>
        <ecNumber evidence="5">2.3.1.-</ecNumber>
    </submittedName>
</protein>
<feature type="transmembrane region" description="Helical" evidence="3">
    <location>
        <begin position="229"/>
        <end position="248"/>
    </location>
</feature>
<dbReference type="GO" id="GO:0080120">
    <property type="term" value="P:CAAX-box protein maturation"/>
    <property type="evidence" value="ECO:0007669"/>
    <property type="project" value="UniProtKB-ARBA"/>
</dbReference>
<keyword evidence="1 5" id="KW-0808">Transferase</keyword>